<dbReference type="GO" id="GO:0003755">
    <property type="term" value="F:peptidyl-prolyl cis-trans isomerase activity"/>
    <property type="evidence" value="ECO:0007669"/>
    <property type="project" value="InterPro"/>
</dbReference>
<comment type="subcellular location">
    <subcellularLocation>
        <location evidence="2">Nucleus</location>
    </subcellularLocation>
</comment>
<evidence type="ECO:0000256" key="7">
    <source>
        <dbReference type="ARBA" id="ARBA00023242"/>
    </source>
</evidence>
<dbReference type="EC" id="2.3.2.27" evidence="4"/>
<dbReference type="Pfam" id="PF00160">
    <property type="entry name" value="Pro_isomerase"/>
    <property type="match status" value="1"/>
</dbReference>
<comment type="similarity">
    <text evidence="3">Belongs to the cyclophilin-type PPIase family. PPIL2 subfamily.</text>
</comment>
<dbReference type="Gene3D" id="2.40.100.10">
    <property type="entry name" value="Cyclophilin-like"/>
    <property type="match status" value="1"/>
</dbReference>
<organism evidence="11 12">
    <name type="scientific">Pinctada imbricata</name>
    <name type="common">Atlantic pearl-oyster</name>
    <name type="synonym">Pinctada martensii</name>
    <dbReference type="NCBI Taxonomy" id="66713"/>
    <lineage>
        <taxon>Eukaryota</taxon>
        <taxon>Metazoa</taxon>
        <taxon>Spiralia</taxon>
        <taxon>Lophotrochozoa</taxon>
        <taxon>Mollusca</taxon>
        <taxon>Bivalvia</taxon>
        <taxon>Autobranchia</taxon>
        <taxon>Pteriomorphia</taxon>
        <taxon>Pterioida</taxon>
        <taxon>Pterioidea</taxon>
        <taxon>Pteriidae</taxon>
        <taxon>Pinctada</taxon>
    </lineage>
</organism>
<dbReference type="InterPro" id="IPR020892">
    <property type="entry name" value="Cyclophilin-type_PPIase_CS"/>
</dbReference>
<dbReference type="SUPFAM" id="SSF57850">
    <property type="entry name" value="RING/U-box"/>
    <property type="match status" value="1"/>
</dbReference>
<evidence type="ECO:0000256" key="4">
    <source>
        <dbReference type="ARBA" id="ARBA00012483"/>
    </source>
</evidence>
<evidence type="ECO:0000313" key="11">
    <source>
        <dbReference type="EMBL" id="KAK3085164.1"/>
    </source>
</evidence>
<dbReference type="SMART" id="SM00504">
    <property type="entry name" value="Ubox"/>
    <property type="match status" value="1"/>
</dbReference>
<dbReference type="InterPro" id="IPR029000">
    <property type="entry name" value="Cyclophilin-like_dom_sf"/>
</dbReference>
<dbReference type="PANTHER" id="PTHR45625:SF1">
    <property type="entry name" value="RING-TYPE E3 UBIQUITIN-PROTEIN LIGASE PPIL2"/>
    <property type="match status" value="1"/>
</dbReference>
<evidence type="ECO:0000256" key="6">
    <source>
        <dbReference type="ARBA" id="ARBA00022786"/>
    </source>
</evidence>
<protein>
    <recommendedName>
        <fullName evidence="4">RING-type E3 ubiquitin transferase</fullName>
        <ecNumber evidence="4">2.3.2.27</ecNumber>
    </recommendedName>
</protein>
<dbReference type="GO" id="GO:0061630">
    <property type="term" value="F:ubiquitin protein ligase activity"/>
    <property type="evidence" value="ECO:0007669"/>
    <property type="project" value="UniProtKB-EC"/>
</dbReference>
<dbReference type="InterPro" id="IPR013083">
    <property type="entry name" value="Znf_RING/FYVE/PHD"/>
</dbReference>
<gene>
    <name evidence="11" type="ORF">FSP39_025276</name>
</gene>
<dbReference type="InterPro" id="IPR026951">
    <property type="entry name" value="PPIL2_U-box_dom"/>
</dbReference>
<feature type="region of interest" description="Disordered" evidence="8">
    <location>
        <begin position="450"/>
        <end position="522"/>
    </location>
</feature>
<sequence>MDDASEDAYYNAWYLTTTEWRESFGGYKGKKSTGENSKFRRLPFDSCSLSFQPFENPLCTKEGVVFDLINIVPFLKRYGISPVTGEKMTAKDLIKLHFHKNANGKYHCPVTFKIFNENTHIVAIRQTGNVYSYDAVDRLNLKTAFLKDLLTDEPFTRQDIITIQDPSNLDKFNLNSFYHVKHKLKVGEEDEIAARKDPRYHIKSLNAETRDALDELDREYKAPEKKEEEKRIADRLNAAHYSTGRVAASFTSTAMDPSTQHEAAIIDEDILRYEIAKKNGKKGYVRLMTNHGPLNLELHCEMVPKTCENFIKLCKSGYYKDTVFHRLIRNFMIQGGDPTGTGKGGESSWGGTFKDEFKPNLTHSGRGVLSMANAGPNTNKSQLVSSFSLRVVGGLETLDKIEIIPTDKKDKPKEEVKLEEAVVFVNPFDDADEEVRMLYDVLQRQREEDLQKQAEEKEKAKKTKISYKKSTEQSKPVAFKSGVGKYINPHNLKRSADDDVPSETMKKKSKVKSGQLGDFSSW</sequence>
<reference evidence="11" key="1">
    <citation type="submission" date="2019-08" db="EMBL/GenBank/DDBJ databases">
        <title>The improved chromosome-level genome for the pearl oyster Pinctada fucata martensii using PacBio sequencing and Hi-C.</title>
        <authorList>
            <person name="Zheng Z."/>
        </authorList>
    </citation>
    <scope>NUCLEOTIDE SEQUENCE</scope>
    <source>
        <strain evidence="11">ZZ-2019</strain>
        <tissue evidence="11">Adductor muscle</tissue>
    </source>
</reference>
<proteinExistence type="inferred from homology"/>
<evidence type="ECO:0000256" key="2">
    <source>
        <dbReference type="ARBA" id="ARBA00004123"/>
    </source>
</evidence>
<feature type="domain" description="U-box" evidence="10">
    <location>
        <begin position="40"/>
        <end position="113"/>
    </location>
</feature>
<dbReference type="InterPro" id="IPR003613">
    <property type="entry name" value="Ubox_domain"/>
</dbReference>
<dbReference type="GO" id="GO:0006457">
    <property type="term" value="P:protein folding"/>
    <property type="evidence" value="ECO:0007669"/>
    <property type="project" value="InterPro"/>
</dbReference>
<keyword evidence="12" id="KW-1185">Reference proteome</keyword>
<accession>A0AA89BRW5</accession>
<evidence type="ECO:0000256" key="8">
    <source>
        <dbReference type="SAM" id="MobiDB-lite"/>
    </source>
</evidence>
<name>A0AA89BRW5_PINIB</name>
<evidence type="ECO:0000256" key="5">
    <source>
        <dbReference type="ARBA" id="ARBA00022679"/>
    </source>
</evidence>
<dbReference type="FunFam" id="3.30.40.10:FF:000079">
    <property type="entry name" value="Peptidyl-prolyl cis-trans isomerase 2"/>
    <property type="match status" value="1"/>
</dbReference>
<dbReference type="PROSITE" id="PS50072">
    <property type="entry name" value="CSA_PPIASE_2"/>
    <property type="match status" value="1"/>
</dbReference>
<dbReference type="EMBL" id="VSWD01000013">
    <property type="protein sequence ID" value="KAK3085164.1"/>
    <property type="molecule type" value="Genomic_DNA"/>
</dbReference>
<dbReference type="AlphaFoldDB" id="A0AA89BRW5"/>
<comment type="caution">
    <text evidence="11">The sequence shown here is derived from an EMBL/GenBank/DDBJ whole genome shotgun (WGS) entry which is preliminary data.</text>
</comment>
<dbReference type="InterPro" id="IPR002130">
    <property type="entry name" value="Cyclophilin-type_PPIase_dom"/>
</dbReference>
<dbReference type="SUPFAM" id="SSF50891">
    <property type="entry name" value="Cyclophilin-like"/>
    <property type="match status" value="1"/>
</dbReference>
<feature type="domain" description="PPIase cyclophilin-type" evidence="9">
    <location>
        <begin position="289"/>
        <end position="423"/>
    </location>
</feature>
<evidence type="ECO:0000259" key="9">
    <source>
        <dbReference type="PROSITE" id="PS50072"/>
    </source>
</evidence>
<dbReference type="Gene3D" id="3.30.40.10">
    <property type="entry name" value="Zinc/RING finger domain, C3HC4 (zinc finger)"/>
    <property type="match status" value="1"/>
</dbReference>
<dbReference type="Proteomes" id="UP001186944">
    <property type="component" value="Unassembled WGS sequence"/>
</dbReference>
<dbReference type="InterPro" id="IPR044666">
    <property type="entry name" value="Cyclophilin_A-like"/>
</dbReference>
<dbReference type="PANTHER" id="PTHR45625">
    <property type="entry name" value="PEPTIDYL-PROLYL CIS-TRANS ISOMERASE-RELATED"/>
    <property type="match status" value="1"/>
</dbReference>
<feature type="compositionally biased region" description="Basic and acidic residues" evidence="8">
    <location>
        <begin position="450"/>
        <end position="459"/>
    </location>
</feature>
<keyword evidence="6" id="KW-0833">Ubl conjugation pathway</keyword>
<keyword evidence="5" id="KW-0808">Transferase</keyword>
<dbReference type="GO" id="GO:0071013">
    <property type="term" value="C:catalytic step 2 spliceosome"/>
    <property type="evidence" value="ECO:0007669"/>
    <property type="project" value="TreeGrafter"/>
</dbReference>
<dbReference type="Pfam" id="PF04641">
    <property type="entry name" value="Rtf2"/>
    <property type="match status" value="1"/>
</dbReference>
<evidence type="ECO:0000259" key="10">
    <source>
        <dbReference type="PROSITE" id="PS51698"/>
    </source>
</evidence>
<dbReference type="CDD" id="cd16663">
    <property type="entry name" value="RING-Ubox_PPIL2"/>
    <property type="match status" value="1"/>
</dbReference>
<dbReference type="PRINTS" id="PR00153">
    <property type="entry name" value="CSAPPISMRASE"/>
</dbReference>
<comment type="catalytic activity">
    <reaction evidence="1">
        <text>S-ubiquitinyl-[E2 ubiquitin-conjugating enzyme]-L-cysteine + [acceptor protein]-L-lysine = [E2 ubiquitin-conjugating enzyme]-L-cysteine + N(6)-ubiquitinyl-[acceptor protein]-L-lysine.</text>
        <dbReference type="EC" id="2.3.2.27"/>
    </reaction>
</comment>
<dbReference type="GO" id="GO:0000209">
    <property type="term" value="P:protein polyubiquitination"/>
    <property type="evidence" value="ECO:0007669"/>
    <property type="project" value="TreeGrafter"/>
</dbReference>
<keyword evidence="7" id="KW-0539">Nucleus</keyword>
<dbReference type="PROSITE" id="PS51698">
    <property type="entry name" value="U_BOX"/>
    <property type="match status" value="1"/>
</dbReference>
<dbReference type="PROSITE" id="PS00170">
    <property type="entry name" value="CSA_PPIASE_1"/>
    <property type="match status" value="1"/>
</dbReference>
<evidence type="ECO:0000256" key="1">
    <source>
        <dbReference type="ARBA" id="ARBA00000900"/>
    </source>
</evidence>
<evidence type="ECO:0000256" key="3">
    <source>
        <dbReference type="ARBA" id="ARBA00007930"/>
    </source>
</evidence>
<evidence type="ECO:0000313" key="12">
    <source>
        <dbReference type="Proteomes" id="UP001186944"/>
    </source>
</evidence>